<dbReference type="EMBL" id="SRLO01016138">
    <property type="protein sequence ID" value="TNN24194.1"/>
    <property type="molecule type" value="Genomic_DNA"/>
</dbReference>
<proteinExistence type="predicted"/>
<dbReference type="SUPFAM" id="SSF49313">
    <property type="entry name" value="Cadherin-like"/>
    <property type="match status" value="1"/>
</dbReference>
<protein>
    <submittedName>
        <fullName evidence="3">Protocadherin-15</fullName>
    </submittedName>
</protein>
<organism evidence="3 4">
    <name type="scientific">Liparis tanakae</name>
    <name type="common">Tanaka's snailfish</name>
    <dbReference type="NCBI Taxonomy" id="230148"/>
    <lineage>
        <taxon>Eukaryota</taxon>
        <taxon>Metazoa</taxon>
        <taxon>Chordata</taxon>
        <taxon>Craniata</taxon>
        <taxon>Vertebrata</taxon>
        <taxon>Euteleostomi</taxon>
        <taxon>Actinopterygii</taxon>
        <taxon>Neopterygii</taxon>
        <taxon>Teleostei</taxon>
        <taxon>Neoteleostei</taxon>
        <taxon>Acanthomorphata</taxon>
        <taxon>Eupercaria</taxon>
        <taxon>Perciformes</taxon>
        <taxon>Cottioidei</taxon>
        <taxon>Cottales</taxon>
        <taxon>Liparidae</taxon>
        <taxon>Liparis</taxon>
    </lineage>
</organism>
<sequence>MILHSSVFLPQLAAVDSDAGPNGLVTYRILAGDQGHFLIGKR</sequence>
<dbReference type="GO" id="GO:0016020">
    <property type="term" value="C:membrane"/>
    <property type="evidence" value="ECO:0007669"/>
    <property type="project" value="UniProtKB-SubCell"/>
</dbReference>
<reference evidence="3 4" key="1">
    <citation type="submission" date="2019-03" db="EMBL/GenBank/DDBJ databases">
        <title>First draft genome of Liparis tanakae, snailfish: a comprehensive survey of snailfish specific genes.</title>
        <authorList>
            <person name="Kim W."/>
            <person name="Song I."/>
            <person name="Jeong J.-H."/>
            <person name="Kim D."/>
            <person name="Kim S."/>
            <person name="Ryu S."/>
            <person name="Song J.Y."/>
            <person name="Lee S.K."/>
        </authorList>
    </citation>
    <scope>NUCLEOTIDE SEQUENCE [LARGE SCALE GENOMIC DNA]</scope>
    <source>
        <tissue evidence="3">Muscle</tissue>
    </source>
</reference>
<evidence type="ECO:0000313" key="3">
    <source>
        <dbReference type="EMBL" id="TNN24194.1"/>
    </source>
</evidence>
<evidence type="ECO:0000313" key="4">
    <source>
        <dbReference type="Proteomes" id="UP000314294"/>
    </source>
</evidence>
<dbReference type="AlphaFoldDB" id="A0A4Z2E6G9"/>
<dbReference type="OrthoDB" id="10029135at2759"/>
<accession>A0A4Z2E6G9</accession>
<dbReference type="Gene3D" id="2.60.40.60">
    <property type="entry name" value="Cadherins"/>
    <property type="match status" value="1"/>
</dbReference>
<dbReference type="InterPro" id="IPR015919">
    <property type="entry name" value="Cadherin-like_sf"/>
</dbReference>
<evidence type="ECO:0000256" key="1">
    <source>
        <dbReference type="ARBA" id="ARBA00004370"/>
    </source>
</evidence>
<dbReference type="Proteomes" id="UP000314294">
    <property type="component" value="Unassembled WGS sequence"/>
</dbReference>
<keyword evidence="2" id="KW-0472">Membrane</keyword>
<gene>
    <name evidence="3" type="primary">Pcdh15_8</name>
    <name evidence="3" type="ORF">EYF80_065683</name>
</gene>
<comment type="caution">
    <text evidence="3">The sequence shown here is derived from an EMBL/GenBank/DDBJ whole genome shotgun (WGS) entry which is preliminary data.</text>
</comment>
<dbReference type="GO" id="GO:0005509">
    <property type="term" value="F:calcium ion binding"/>
    <property type="evidence" value="ECO:0007669"/>
    <property type="project" value="InterPro"/>
</dbReference>
<name>A0A4Z2E6G9_9TELE</name>
<keyword evidence="4" id="KW-1185">Reference proteome</keyword>
<comment type="subcellular location">
    <subcellularLocation>
        <location evidence="1">Membrane</location>
    </subcellularLocation>
</comment>
<evidence type="ECO:0000256" key="2">
    <source>
        <dbReference type="ARBA" id="ARBA00023136"/>
    </source>
</evidence>
<dbReference type="CDD" id="cd11304">
    <property type="entry name" value="Cadherin_repeat"/>
    <property type="match status" value="1"/>
</dbReference>